<evidence type="ECO:0000313" key="3">
    <source>
        <dbReference type="Proteomes" id="UP001344888"/>
    </source>
</evidence>
<dbReference type="InterPro" id="IPR020044">
    <property type="entry name" value="PRD_EF0829/AHA3910"/>
</dbReference>
<accession>A0AAW9NUJ9</accession>
<dbReference type="SUPFAM" id="SSF63520">
    <property type="entry name" value="PTS-regulatory domain, PRD"/>
    <property type="match status" value="1"/>
</dbReference>
<dbReference type="RefSeq" id="WP_326123994.1">
    <property type="nucleotide sequence ID" value="NZ_JARSFG010000017.1"/>
</dbReference>
<name>A0AAW9NUJ9_9BACL</name>
<organism evidence="2 3">
    <name type="scientific">Metasolibacillus meyeri</name>
    <dbReference type="NCBI Taxonomy" id="1071052"/>
    <lineage>
        <taxon>Bacteria</taxon>
        <taxon>Bacillati</taxon>
        <taxon>Bacillota</taxon>
        <taxon>Bacilli</taxon>
        <taxon>Bacillales</taxon>
        <taxon>Caryophanaceae</taxon>
        <taxon>Metasolibacillus</taxon>
    </lineage>
</organism>
<protein>
    <recommendedName>
        <fullName evidence="1">PRD domain-containing protein</fullName>
    </recommendedName>
</protein>
<comment type="caution">
    <text evidence="2">The sequence shown here is derived from an EMBL/GenBank/DDBJ whole genome shotgun (WGS) entry which is preliminary data.</text>
</comment>
<dbReference type="GO" id="GO:0006355">
    <property type="term" value="P:regulation of DNA-templated transcription"/>
    <property type="evidence" value="ECO:0007669"/>
    <property type="project" value="InterPro"/>
</dbReference>
<gene>
    <name evidence="2" type="ORF">P9B03_13630</name>
</gene>
<dbReference type="PROSITE" id="PS51372">
    <property type="entry name" value="PRD_2"/>
    <property type="match status" value="1"/>
</dbReference>
<reference evidence="2 3" key="1">
    <citation type="submission" date="2023-03" db="EMBL/GenBank/DDBJ databases">
        <title>Bacillus Genome Sequencing.</title>
        <authorList>
            <person name="Dunlap C."/>
        </authorList>
    </citation>
    <scope>NUCLEOTIDE SEQUENCE [LARGE SCALE GENOMIC DNA]</scope>
    <source>
        <strain evidence="2 3">B-59205</strain>
    </source>
</reference>
<dbReference type="Gene3D" id="1.10.1790.10">
    <property type="entry name" value="PRD domain"/>
    <property type="match status" value="1"/>
</dbReference>
<proteinExistence type="predicted"/>
<dbReference type="Proteomes" id="UP001344888">
    <property type="component" value="Unassembled WGS sequence"/>
</dbReference>
<dbReference type="InterPro" id="IPR011608">
    <property type="entry name" value="PRD"/>
</dbReference>
<dbReference type="AlphaFoldDB" id="A0AAW9NUJ9"/>
<dbReference type="InterPro" id="IPR036634">
    <property type="entry name" value="PRD_sf"/>
</dbReference>
<evidence type="ECO:0000313" key="2">
    <source>
        <dbReference type="EMBL" id="MEC1179534.1"/>
    </source>
</evidence>
<dbReference type="NCBIfam" id="TIGR03582">
    <property type="entry name" value="EF_0829"/>
    <property type="match status" value="1"/>
</dbReference>
<sequence length="110" mass="12274">MTALDMEKIIERSGDAKRCRTLLVETKDIMAKSAIVMDETQWLSLASHLSAMLYRSIHQEPIQPLDSTMFSEVSQGSIELAVAVCGLLPNLHADEKYLLSIHFEAAKINN</sequence>
<feature type="domain" description="PRD" evidence="1">
    <location>
        <begin position="10"/>
        <end position="110"/>
    </location>
</feature>
<keyword evidence="3" id="KW-1185">Reference proteome</keyword>
<dbReference type="EMBL" id="JARSFG010000017">
    <property type="protein sequence ID" value="MEC1179534.1"/>
    <property type="molecule type" value="Genomic_DNA"/>
</dbReference>
<evidence type="ECO:0000259" key="1">
    <source>
        <dbReference type="PROSITE" id="PS51372"/>
    </source>
</evidence>